<evidence type="ECO:0000313" key="3">
    <source>
        <dbReference type="EMBL" id="RLE51891.1"/>
    </source>
</evidence>
<dbReference type="PANTHER" id="PTHR43151:SF1">
    <property type="entry name" value="SSR2333 PROTEIN"/>
    <property type="match status" value="1"/>
</dbReference>
<comment type="caution">
    <text evidence="3">The sequence shown here is derived from an EMBL/GenBank/DDBJ whole genome shotgun (WGS) entry which is preliminary data.</text>
</comment>
<evidence type="ECO:0000256" key="1">
    <source>
        <dbReference type="ARBA" id="ARBA00023004"/>
    </source>
</evidence>
<evidence type="ECO:0000313" key="4">
    <source>
        <dbReference type="Proteomes" id="UP000272051"/>
    </source>
</evidence>
<gene>
    <name evidence="3" type="ORF">DRJ33_04945</name>
</gene>
<dbReference type="SUPFAM" id="SSF50037">
    <property type="entry name" value="C-terminal domain of transcriptional repressors"/>
    <property type="match status" value="1"/>
</dbReference>
<dbReference type="GO" id="GO:0046914">
    <property type="term" value="F:transition metal ion binding"/>
    <property type="evidence" value="ECO:0007669"/>
    <property type="project" value="InterPro"/>
</dbReference>
<dbReference type="InterPro" id="IPR053184">
    <property type="entry name" value="FeoA-like"/>
</dbReference>
<dbReference type="Proteomes" id="UP000272051">
    <property type="component" value="Unassembled WGS sequence"/>
</dbReference>
<dbReference type="EMBL" id="QMQX01000079">
    <property type="protein sequence ID" value="RLE51891.1"/>
    <property type="molecule type" value="Genomic_DNA"/>
</dbReference>
<dbReference type="Gene3D" id="2.30.30.90">
    <property type="match status" value="1"/>
</dbReference>
<proteinExistence type="predicted"/>
<keyword evidence="1" id="KW-0408">Iron</keyword>
<dbReference type="Pfam" id="PF04023">
    <property type="entry name" value="FeoA"/>
    <property type="match status" value="1"/>
</dbReference>
<dbReference type="SMART" id="SM00899">
    <property type="entry name" value="FeoA"/>
    <property type="match status" value="1"/>
</dbReference>
<reference evidence="3 4" key="1">
    <citation type="submission" date="2018-06" db="EMBL/GenBank/DDBJ databases">
        <title>Extensive metabolic versatility and redundancy in microbially diverse, dynamic hydrothermal sediments.</title>
        <authorList>
            <person name="Dombrowski N."/>
            <person name="Teske A."/>
            <person name="Baker B.J."/>
        </authorList>
    </citation>
    <scope>NUCLEOTIDE SEQUENCE [LARGE SCALE GENOMIC DNA]</scope>
    <source>
        <strain evidence="3">B34_G17</strain>
    </source>
</reference>
<protein>
    <submittedName>
        <fullName evidence="3">Ferrous iron transport protein A</fullName>
    </submittedName>
</protein>
<dbReference type="InterPro" id="IPR007167">
    <property type="entry name" value="Fe-transptr_FeoA-like"/>
</dbReference>
<organism evidence="3 4">
    <name type="scientific">Thermoproteota archaeon</name>
    <dbReference type="NCBI Taxonomy" id="2056631"/>
    <lineage>
        <taxon>Archaea</taxon>
        <taxon>Thermoproteota</taxon>
    </lineage>
</organism>
<name>A0A497EY02_9CREN</name>
<dbReference type="AlphaFoldDB" id="A0A497EY02"/>
<evidence type="ECO:0000259" key="2">
    <source>
        <dbReference type="SMART" id="SM00899"/>
    </source>
</evidence>
<dbReference type="InterPro" id="IPR038157">
    <property type="entry name" value="FeoA_core_dom"/>
</dbReference>
<accession>A0A497EY02</accession>
<feature type="non-terminal residue" evidence="3">
    <location>
        <position position="60"/>
    </location>
</feature>
<dbReference type="InterPro" id="IPR008988">
    <property type="entry name" value="Transcriptional_repressor_C"/>
</dbReference>
<feature type="domain" description="Ferrous iron transporter FeoA-like" evidence="2">
    <location>
        <begin position="1"/>
        <end position="53"/>
    </location>
</feature>
<sequence length="60" mass="6200">MPLAFVKDGEVVRIISVDVGPGFARRLSEMGLIPGAVVKVSKAEGPGPVVVEPSDISKPT</sequence>
<dbReference type="PANTHER" id="PTHR43151">
    <property type="entry name" value="FEOA FAMILY PROTEIN"/>
    <property type="match status" value="1"/>
</dbReference>